<dbReference type="InterPro" id="IPR017441">
    <property type="entry name" value="Protein_kinase_ATP_BS"/>
</dbReference>
<dbReference type="OrthoDB" id="1748533at2759"/>
<evidence type="ECO:0000313" key="8">
    <source>
        <dbReference type="EMBL" id="CAD6266932.1"/>
    </source>
</evidence>
<evidence type="ECO:0000256" key="6">
    <source>
        <dbReference type="PROSITE-ProRule" id="PRU10141"/>
    </source>
</evidence>
<dbReference type="InterPro" id="IPR001245">
    <property type="entry name" value="Ser-Thr/Tyr_kinase_cat_dom"/>
</dbReference>
<dbReference type="SMART" id="SM00219">
    <property type="entry name" value="TyrKc"/>
    <property type="match status" value="1"/>
</dbReference>
<dbReference type="Proteomes" id="UP000604825">
    <property type="component" value="Unassembled WGS sequence"/>
</dbReference>
<feature type="binding site" evidence="6">
    <location>
        <position position="67"/>
    </location>
    <ligand>
        <name>ATP</name>
        <dbReference type="ChEBI" id="CHEBI:30616"/>
    </ligand>
</feature>
<evidence type="ECO:0000256" key="4">
    <source>
        <dbReference type="ARBA" id="ARBA00022741"/>
    </source>
</evidence>
<dbReference type="PANTHER" id="PTHR45707:SF81">
    <property type="entry name" value="PROTEIN KINASE DOMAIN-CONTAINING PROTEIN"/>
    <property type="match status" value="1"/>
</dbReference>
<dbReference type="InterPro" id="IPR011009">
    <property type="entry name" value="Kinase-like_dom_sf"/>
</dbReference>
<dbReference type="GO" id="GO:0005524">
    <property type="term" value="F:ATP binding"/>
    <property type="evidence" value="ECO:0007669"/>
    <property type="project" value="UniProtKB-UniRule"/>
</dbReference>
<keyword evidence="2" id="KW-0433">Leucine-rich repeat</keyword>
<evidence type="ECO:0000313" key="9">
    <source>
        <dbReference type="Proteomes" id="UP000604825"/>
    </source>
</evidence>
<keyword evidence="4 6" id="KW-0547">Nucleotide-binding</keyword>
<dbReference type="GO" id="GO:0006952">
    <property type="term" value="P:defense response"/>
    <property type="evidence" value="ECO:0007669"/>
    <property type="project" value="UniProtKB-KW"/>
</dbReference>
<dbReference type="PANTHER" id="PTHR45707">
    <property type="entry name" value="C2 CALCIUM/LIPID-BINDING PLANT PHOSPHORIBOSYLTRANSFERASE FAMILY PROTEIN"/>
    <property type="match status" value="1"/>
</dbReference>
<keyword evidence="5" id="KW-0611">Plant defense</keyword>
<accession>A0A811R9V5</accession>
<feature type="domain" description="Protein kinase" evidence="7">
    <location>
        <begin position="36"/>
        <end position="276"/>
    </location>
</feature>
<dbReference type="Pfam" id="PF18052">
    <property type="entry name" value="Rx_N"/>
    <property type="match status" value="1"/>
</dbReference>
<dbReference type="PROSITE" id="PS00107">
    <property type="entry name" value="PROTEIN_KINASE_ATP"/>
    <property type="match status" value="1"/>
</dbReference>
<dbReference type="InterPro" id="IPR020635">
    <property type="entry name" value="Tyr_kinase_cat_dom"/>
</dbReference>
<dbReference type="PROSITE" id="PS50011">
    <property type="entry name" value="PROTEIN_KINASE_DOM"/>
    <property type="match status" value="1"/>
</dbReference>
<evidence type="ECO:0000259" key="7">
    <source>
        <dbReference type="PROSITE" id="PS50011"/>
    </source>
</evidence>
<evidence type="ECO:0000256" key="1">
    <source>
        <dbReference type="ARBA" id="ARBA00008894"/>
    </source>
</evidence>
<dbReference type="EMBL" id="CAJGYO010000014">
    <property type="protein sequence ID" value="CAD6266932.1"/>
    <property type="molecule type" value="Genomic_DNA"/>
</dbReference>
<reference evidence="8" key="1">
    <citation type="submission" date="2020-10" db="EMBL/GenBank/DDBJ databases">
        <authorList>
            <person name="Han B."/>
            <person name="Lu T."/>
            <person name="Zhao Q."/>
            <person name="Huang X."/>
            <person name="Zhao Y."/>
        </authorList>
    </citation>
    <scope>NUCLEOTIDE SEQUENCE</scope>
</reference>
<protein>
    <recommendedName>
        <fullName evidence="7">Protein kinase domain-containing protein</fullName>
    </recommendedName>
</protein>
<dbReference type="InterPro" id="IPR041118">
    <property type="entry name" value="Rx_N"/>
</dbReference>
<keyword evidence="6" id="KW-0067">ATP-binding</keyword>
<organism evidence="8 9">
    <name type="scientific">Miscanthus lutarioriparius</name>
    <dbReference type="NCBI Taxonomy" id="422564"/>
    <lineage>
        <taxon>Eukaryota</taxon>
        <taxon>Viridiplantae</taxon>
        <taxon>Streptophyta</taxon>
        <taxon>Embryophyta</taxon>
        <taxon>Tracheophyta</taxon>
        <taxon>Spermatophyta</taxon>
        <taxon>Magnoliopsida</taxon>
        <taxon>Liliopsida</taxon>
        <taxon>Poales</taxon>
        <taxon>Poaceae</taxon>
        <taxon>PACMAD clade</taxon>
        <taxon>Panicoideae</taxon>
        <taxon>Andropogonodae</taxon>
        <taxon>Andropogoneae</taxon>
        <taxon>Saccharinae</taxon>
        <taxon>Miscanthus</taxon>
    </lineage>
</organism>
<proteinExistence type="inferred from homology"/>
<dbReference type="GO" id="GO:0004713">
    <property type="term" value="F:protein tyrosine kinase activity"/>
    <property type="evidence" value="ECO:0007669"/>
    <property type="project" value="InterPro"/>
</dbReference>
<keyword evidence="3" id="KW-0677">Repeat</keyword>
<dbReference type="InterPro" id="IPR000719">
    <property type="entry name" value="Prot_kinase_dom"/>
</dbReference>
<dbReference type="Gene3D" id="3.30.200.20">
    <property type="entry name" value="Phosphorylase Kinase, domain 1"/>
    <property type="match status" value="1"/>
</dbReference>
<evidence type="ECO:0000256" key="5">
    <source>
        <dbReference type="ARBA" id="ARBA00022821"/>
    </source>
</evidence>
<dbReference type="SUPFAM" id="SSF56112">
    <property type="entry name" value="Protein kinase-like (PK-like)"/>
    <property type="match status" value="1"/>
</dbReference>
<keyword evidence="9" id="KW-1185">Reference proteome</keyword>
<comment type="similarity">
    <text evidence="1">Belongs to the disease resistance NB-LRR family.</text>
</comment>
<comment type="caution">
    <text evidence="8">The sequence shown here is derived from an EMBL/GenBank/DDBJ whole genome shotgun (WGS) entry which is preliminary data.</text>
</comment>
<name>A0A811R9V5_9POAL</name>
<evidence type="ECO:0000256" key="2">
    <source>
        <dbReference type="ARBA" id="ARBA00022614"/>
    </source>
</evidence>
<dbReference type="AlphaFoldDB" id="A0A811R9V5"/>
<sequence length="276" mass="30684">MDSREILELENKLLDPTTEEPISLPLHFLRSITNDFSNEQELGRGGYGVVYKGRLLYHGDSFIAVKKFHDSHVVNGDEQFQKVATSLIKHPNVTQLLGYCSESKGEMIKLPNGKYVIADKQTRILCFEYMCNEGLDKHLSALECVHPEKEKRPNVSNIIEILNAAEGSCVQNGEDLLVDHQALASLEDNPLKDPGQPPSTLARAATALQPRAAIVKAILESTLKQVIHNSALEHCLMMLQDLVYDAEDVVDEMEYFHIQDIGTPPNMPKVAPTTGP</sequence>
<dbReference type="Pfam" id="PF07714">
    <property type="entry name" value="PK_Tyr_Ser-Thr"/>
    <property type="match status" value="1"/>
</dbReference>
<evidence type="ECO:0000256" key="3">
    <source>
        <dbReference type="ARBA" id="ARBA00022737"/>
    </source>
</evidence>
<gene>
    <name evidence="8" type="ORF">NCGR_LOCUS50237</name>
</gene>